<keyword evidence="2" id="KW-1185">Reference proteome</keyword>
<name>A0ABX9TSZ6_9GAMM</name>
<accession>A0ABX9TSZ6</accession>
<sequence length="279" mass="30153">MNTTDPQAPVPDVDDTTEIIAPLGHTILALDKTPAVGDETEAWIDHLNFVSDAIEQRPAILVVPFSDIEAATTFAAQAPVETSYRVVAVCYHGASGQEAEISAAMAAALADSSDPALPFNGVNLEGVDAVEDKYKLTFERQEAAMRAGVCIIATGADGKPEIVRAISTFRKNPDSGMADDIMLDINGALTIDYVRLVMRTAASKERRRKNTGPARRNLRSVFMAEAKKLETAEILENVTATADQLIVTQDSDDKTRANAEIPSHWVRGMHVIDTTLNVY</sequence>
<dbReference type="Proteomes" id="UP000280271">
    <property type="component" value="Unassembled WGS sequence"/>
</dbReference>
<evidence type="ECO:0000313" key="1">
    <source>
        <dbReference type="EMBL" id="RLL17822.1"/>
    </source>
</evidence>
<evidence type="ECO:0000313" key="2">
    <source>
        <dbReference type="Proteomes" id="UP000280271"/>
    </source>
</evidence>
<proteinExistence type="predicted"/>
<gene>
    <name evidence="1" type="ORF">D9K81_16735</name>
</gene>
<comment type="caution">
    <text evidence="1">The sequence shown here is derived from an EMBL/GenBank/DDBJ whole genome shotgun (WGS) entry which is preliminary data.</text>
</comment>
<protein>
    <submittedName>
        <fullName evidence="1">Phage tail protein</fullName>
    </submittedName>
</protein>
<reference evidence="1 2" key="1">
    <citation type="submission" date="2018-09" db="EMBL/GenBank/DDBJ databases">
        <title>The draft genome of Acinetobacter sp. strains.</title>
        <authorList>
            <person name="Qin J."/>
            <person name="Feng Y."/>
            <person name="Zong Z."/>
        </authorList>
    </citation>
    <scope>NUCLEOTIDE SEQUENCE [LARGE SCALE GENOMIC DNA]</scope>
    <source>
        <strain evidence="1 2">WCHAc060005</strain>
    </source>
</reference>
<dbReference type="RefSeq" id="WP_120375100.1">
    <property type="nucleotide sequence ID" value="NZ_RCHC01000028.1"/>
</dbReference>
<dbReference type="EMBL" id="RCHC01000028">
    <property type="protein sequence ID" value="RLL17822.1"/>
    <property type="molecule type" value="Genomic_DNA"/>
</dbReference>
<organism evidence="1 2">
    <name type="scientific">Acinetobacter chengduensis</name>
    <dbReference type="NCBI Taxonomy" id="2420890"/>
    <lineage>
        <taxon>Bacteria</taxon>
        <taxon>Pseudomonadati</taxon>
        <taxon>Pseudomonadota</taxon>
        <taxon>Gammaproteobacteria</taxon>
        <taxon>Moraxellales</taxon>
        <taxon>Moraxellaceae</taxon>
        <taxon>Acinetobacter</taxon>
    </lineage>
</organism>